<keyword evidence="1" id="KW-0963">Cytoplasm</keyword>
<dbReference type="Pfam" id="PF08597">
    <property type="entry name" value="eIF3_subunit"/>
    <property type="match status" value="1"/>
</dbReference>
<evidence type="ECO:0000313" key="7">
    <source>
        <dbReference type="Proteomes" id="UP000245383"/>
    </source>
</evidence>
<reference evidence="6 7" key="1">
    <citation type="journal article" date="2018" name="MBio">
        <title>Comparative Genomics Reveals the Core Gene Toolbox for the Fungus-Insect Symbiosis.</title>
        <authorList>
            <person name="Wang Y."/>
            <person name="Stata M."/>
            <person name="Wang W."/>
            <person name="Stajich J.E."/>
            <person name="White M.M."/>
            <person name="Moncalvo J.M."/>
        </authorList>
    </citation>
    <scope>NUCLEOTIDE SEQUENCE [LARGE SCALE GENOMIC DNA]</scope>
    <source>
        <strain evidence="6 7">SWE-8-4</strain>
    </source>
</reference>
<dbReference type="EMBL" id="MBFR01000053">
    <property type="protein sequence ID" value="PVU95554.1"/>
    <property type="molecule type" value="Genomic_DNA"/>
</dbReference>
<evidence type="ECO:0000256" key="1">
    <source>
        <dbReference type="ARBA" id="ARBA00022490"/>
    </source>
</evidence>
<evidence type="ECO:0000256" key="5">
    <source>
        <dbReference type="SAM" id="MobiDB-lite"/>
    </source>
</evidence>
<evidence type="ECO:0000256" key="2">
    <source>
        <dbReference type="ARBA" id="ARBA00022540"/>
    </source>
</evidence>
<name>A0A2T9YTF3_9FUNG</name>
<keyword evidence="7" id="KW-1185">Reference proteome</keyword>
<dbReference type="PANTHER" id="PTHR21681">
    <property type="entry name" value="EUKARYOTIC TRANSLATION INITIATION FACTOR 3 SUBUNIT J"/>
    <property type="match status" value="1"/>
</dbReference>
<dbReference type="GO" id="GO:0005852">
    <property type="term" value="C:eukaryotic translation initiation factor 3 complex"/>
    <property type="evidence" value="ECO:0007669"/>
    <property type="project" value="InterPro"/>
</dbReference>
<gene>
    <name evidence="6" type="ORF">BB561_001760</name>
</gene>
<dbReference type="Proteomes" id="UP000245383">
    <property type="component" value="Unassembled WGS sequence"/>
</dbReference>
<evidence type="ECO:0000256" key="3">
    <source>
        <dbReference type="ARBA" id="ARBA00022917"/>
    </source>
</evidence>
<dbReference type="STRING" id="133385.A0A2T9YTF3"/>
<comment type="caution">
    <text evidence="6">The sequence shown here is derived from an EMBL/GenBank/DDBJ whole genome shotgun (WGS) entry which is preliminary data.</text>
</comment>
<protein>
    <recommendedName>
        <fullName evidence="4">Eukaryotic translation initiation factor 3 30 kDa subunit</fullName>
    </recommendedName>
</protein>
<dbReference type="Gene3D" id="1.10.246.60">
    <property type="entry name" value="Eukaryotic translation initiation factor 3 like domains"/>
    <property type="match status" value="1"/>
</dbReference>
<dbReference type="GO" id="GO:0003743">
    <property type="term" value="F:translation initiation factor activity"/>
    <property type="evidence" value="ECO:0007669"/>
    <property type="project" value="UniProtKB-KW"/>
</dbReference>
<feature type="compositionally biased region" description="Acidic residues" evidence="5">
    <location>
        <begin position="24"/>
        <end position="44"/>
    </location>
</feature>
<feature type="region of interest" description="Disordered" evidence="5">
    <location>
        <begin position="14"/>
        <end position="79"/>
    </location>
</feature>
<keyword evidence="2" id="KW-0396">Initiation factor</keyword>
<sequence length="204" mass="22797">MSIWEDQVNVADEPTVVKLRAQYDSEEDSDIKDNWDDSDSESEQEQAPAPVKPAPKVTKKPILPKELPKAEPIASEKQAQRTLIVESDIQNTEDLFSGLNIKDVEFQDAITKMNPKTEPEFNQFAQIVATKIKRMSINKNYNSFVSKLIKDIADSLPEKEIGALGRALSSLSHEKQRLAKAAAKSSKKTKASVVPLISKISYRE</sequence>
<dbReference type="AlphaFoldDB" id="A0A2T9YTF3"/>
<proteinExistence type="predicted"/>
<dbReference type="OrthoDB" id="20381at2759"/>
<evidence type="ECO:0000256" key="4">
    <source>
        <dbReference type="ARBA" id="ARBA00029904"/>
    </source>
</evidence>
<keyword evidence="3" id="KW-0648">Protein biosynthesis</keyword>
<accession>A0A2T9YTF3</accession>
<dbReference type="PANTHER" id="PTHR21681:SF0">
    <property type="entry name" value="EUKARYOTIC TRANSLATION INITIATION FACTOR 3 SUBUNIT J"/>
    <property type="match status" value="1"/>
</dbReference>
<dbReference type="InterPro" id="IPR023194">
    <property type="entry name" value="eIF3-like_dom_sf"/>
</dbReference>
<organism evidence="6 7">
    <name type="scientific">Smittium simulii</name>
    <dbReference type="NCBI Taxonomy" id="133385"/>
    <lineage>
        <taxon>Eukaryota</taxon>
        <taxon>Fungi</taxon>
        <taxon>Fungi incertae sedis</taxon>
        <taxon>Zoopagomycota</taxon>
        <taxon>Kickxellomycotina</taxon>
        <taxon>Harpellomycetes</taxon>
        <taxon>Harpellales</taxon>
        <taxon>Legeriomycetaceae</taxon>
        <taxon>Smittium</taxon>
    </lineage>
</organism>
<dbReference type="InterPro" id="IPR013906">
    <property type="entry name" value="eIF3j"/>
</dbReference>
<evidence type="ECO:0000313" key="6">
    <source>
        <dbReference type="EMBL" id="PVU95554.1"/>
    </source>
</evidence>